<gene>
    <name evidence="2" type="ORF">GCM10010423_67680</name>
</gene>
<name>A0ABN3P214_9ACTN</name>
<dbReference type="EMBL" id="BAAATM010000025">
    <property type="protein sequence ID" value="GAA2556625.1"/>
    <property type="molecule type" value="Genomic_DNA"/>
</dbReference>
<sequence length="78" mass="7792">MPSARTTPAAAVGTGQFSISVRLFNDMRASLCAPGTGSGEGSGPEHGPSPYAGPGGVLPISYRRRLLGAHSKVLALGA</sequence>
<dbReference type="Proteomes" id="UP001501095">
    <property type="component" value="Unassembled WGS sequence"/>
</dbReference>
<comment type="caution">
    <text evidence="2">The sequence shown here is derived from an EMBL/GenBank/DDBJ whole genome shotgun (WGS) entry which is preliminary data.</text>
</comment>
<feature type="region of interest" description="Disordered" evidence="1">
    <location>
        <begin position="33"/>
        <end position="55"/>
    </location>
</feature>
<accession>A0ABN3P214</accession>
<proteinExistence type="predicted"/>
<keyword evidence="3" id="KW-1185">Reference proteome</keyword>
<evidence type="ECO:0000313" key="2">
    <source>
        <dbReference type="EMBL" id="GAA2556625.1"/>
    </source>
</evidence>
<organism evidence="2 3">
    <name type="scientific">Streptomyces levis</name>
    <dbReference type="NCBI Taxonomy" id="285566"/>
    <lineage>
        <taxon>Bacteria</taxon>
        <taxon>Bacillati</taxon>
        <taxon>Actinomycetota</taxon>
        <taxon>Actinomycetes</taxon>
        <taxon>Kitasatosporales</taxon>
        <taxon>Streptomycetaceae</taxon>
        <taxon>Streptomyces</taxon>
    </lineage>
</organism>
<evidence type="ECO:0000313" key="3">
    <source>
        <dbReference type="Proteomes" id="UP001501095"/>
    </source>
</evidence>
<evidence type="ECO:0000256" key="1">
    <source>
        <dbReference type="SAM" id="MobiDB-lite"/>
    </source>
</evidence>
<protein>
    <submittedName>
        <fullName evidence="2">Uncharacterized protein</fullName>
    </submittedName>
</protein>
<reference evidence="3" key="1">
    <citation type="journal article" date="2019" name="Int. J. Syst. Evol. Microbiol.">
        <title>The Global Catalogue of Microorganisms (GCM) 10K type strain sequencing project: providing services to taxonomists for standard genome sequencing and annotation.</title>
        <authorList>
            <consortium name="The Broad Institute Genomics Platform"/>
            <consortium name="The Broad Institute Genome Sequencing Center for Infectious Disease"/>
            <person name="Wu L."/>
            <person name="Ma J."/>
        </authorList>
    </citation>
    <scope>NUCLEOTIDE SEQUENCE [LARGE SCALE GENOMIC DNA]</scope>
    <source>
        <strain evidence="3">JCM 6924</strain>
    </source>
</reference>